<dbReference type="NCBIfam" id="NF002777">
    <property type="entry name" value="PRK02886.1"/>
    <property type="match status" value="1"/>
</dbReference>
<proteinExistence type="inferred from homology"/>
<organism evidence="3 4">
    <name type="scientific">Paraliobacillus quinghaiensis</name>
    <dbReference type="NCBI Taxonomy" id="470815"/>
    <lineage>
        <taxon>Bacteria</taxon>
        <taxon>Bacillati</taxon>
        <taxon>Bacillota</taxon>
        <taxon>Bacilli</taxon>
        <taxon>Bacillales</taxon>
        <taxon>Bacillaceae</taxon>
        <taxon>Paraliobacillus</taxon>
    </lineage>
</organism>
<dbReference type="InterPro" id="IPR016979">
    <property type="entry name" value="DUF2129"/>
</dbReference>
<dbReference type="EMBL" id="BMLG01000001">
    <property type="protein sequence ID" value="GGM20457.1"/>
    <property type="molecule type" value="Genomic_DNA"/>
</dbReference>
<dbReference type="GO" id="GO:0005737">
    <property type="term" value="C:cytoplasm"/>
    <property type="evidence" value="ECO:0007669"/>
    <property type="project" value="UniProtKB-SubCell"/>
</dbReference>
<evidence type="ECO:0000313" key="4">
    <source>
        <dbReference type="Proteomes" id="UP000618460"/>
    </source>
</evidence>
<evidence type="ECO:0000256" key="1">
    <source>
        <dbReference type="ARBA" id="ARBA00022490"/>
    </source>
</evidence>
<dbReference type="OrthoDB" id="2990788at2"/>
<reference evidence="3" key="2">
    <citation type="submission" date="2020-09" db="EMBL/GenBank/DDBJ databases">
        <authorList>
            <person name="Sun Q."/>
            <person name="Zhou Y."/>
        </authorList>
    </citation>
    <scope>NUCLEOTIDE SEQUENCE</scope>
    <source>
        <strain evidence="3">CGMCC 1.6333</strain>
    </source>
</reference>
<dbReference type="RefSeq" id="WP_117152982.1">
    <property type="nucleotide sequence ID" value="NZ_BMLG01000001.1"/>
</dbReference>
<gene>
    <name evidence="3" type="ORF">GCM10011351_02880</name>
</gene>
<sequence>MRIKRQGLIVWFQHMKNMKQIKRYGHLIYVSRNLKYAVVYVDQEEAEDKLVKLQKLPFITKVEHSFKPFIKTEYENAQKDNAKEKEYEYKMGI</sequence>
<protein>
    <recommendedName>
        <fullName evidence="2">UPF0298 protein GCM10011351_02880</fullName>
    </recommendedName>
</protein>
<comment type="similarity">
    <text evidence="2">Belongs to the UPF0298 family.</text>
</comment>
<reference evidence="3" key="1">
    <citation type="journal article" date="2014" name="Int. J. Syst. Evol. Microbiol.">
        <title>Complete genome sequence of Corynebacterium casei LMG S-19264T (=DSM 44701T), isolated from a smear-ripened cheese.</title>
        <authorList>
            <consortium name="US DOE Joint Genome Institute (JGI-PGF)"/>
            <person name="Walter F."/>
            <person name="Albersmeier A."/>
            <person name="Kalinowski J."/>
            <person name="Ruckert C."/>
        </authorList>
    </citation>
    <scope>NUCLEOTIDE SEQUENCE</scope>
    <source>
        <strain evidence="3">CGMCC 1.6333</strain>
    </source>
</reference>
<comment type="subcellular location">
    <subcellularLocation>
        <location evidence="2">Cytoplasm</location>
    </subcellularLocation>
</comment>
<evidence type="ECO:0000313" key="3">
    <source>
        <dbReference type="EMBL" id="GGM20457.1"/>
    </source>
</evidence>
<accession>A0A917TEY6</accession>
<evidence type="ECO:0000256" key="2">
    <source>
        <dbReference type="HAMAP-Rule" id="MF_01126"/>
    </source>
</evidence>
<dbReference type="Pfam" id="PF09902">
    <property type="entry name" value="DUF2129"/>
    <property type="match status" value="1"/>
</dbReference>
<dbReference type="HAMAP" id="MF_01126">
    <property type="entry name" value="UPF0298"/>
    <property type="match status" value="1"/>
</dbReference>
<keyword evidence="4" id="KW-1185">Reference proteome</keyword>
<dbReference type="PIRSF" id="PIRSF031653">
    <property type="entry name" value="UCP031653"/>
    <property type="match status" value="1"/>
</dbReference>
<name>A0A917TEY6_9BACI</name>
<dbReference type="Proteomes" id="UP000618460">
    <property type="component" value="Unassembled WGS sequence"/>
</dbReference>
<comment type="caution">
    <text evidence="3">The sequence shown here is derived from an EMBL/GenBank/DDBJ whole genome shotgun (WGS) entry which is preliminary data.</text>
</comment>
<keyword evidence="1 2" id="KW-0963">Cytoplasm</keyword>
<dbReference type="AlphaFoldDB" id="A0A917TEY6"/>